<accession>A0A0P1ACS4</accession>
<evidence type="ECO:0000313" key="2">
    <source>
        <dbReference type="Proteomes" id="UP000054928"/>
    </source>
</evidence>
<reference evidence="2" key="1">
    <citation type="submission" date="2014-09" db="EMBL/GenBank/DDBJ databases">
        <authorList>
            <person name="Sharma Rahul"/>
            <person name="Thines Marco"/>
        </authorList>
    </citation>
    <scope>NUCLEOTIDE SEQUENCE [LARGE SCALE GENOMIC DNA]</scope>
</reference>
<proteinExistence type="predicted"/>
<dbReference type="GeneID" id="36403396"/>
<protein>
    <submittedName>
        <fullName evidence="1">Uncharacterized protein</fullName>
    </submittedName>
</protein>
<evidence type="ECO:0000313" key="1">
    <source>
        <dbReference type="EMBL" id="CEG38256.1"/>
    </source>
</evidence>
<sequence>MKEEKDADADRLRTRLFLDWFNSLKSDEDVLNQLRRSGLDINSVDSCYESFKEFCTNKAELIKSNLSENQL</sequence>
<dbReference type="AlphaFoldDB" id="A0A0P1ACS4"/>
<dbReference type="EMBL" id="CCYD01000321">
    <property type="protein sequence ID" value="CEG38256.1"/>
    <property type="molecule type" value="Genomic_DNA"/>
</dbReference>
<dbReference type="RefSeq" id="XP_024574625.1">
    <property type="nucleotide sequence ID" value="XM_024723672.1"/>
</dbReference>
<name>A0A0P1ACS4_PLAHL</name>
<organism evidence="1 2">
    <name type="scientific">Plasmopara halstedii</name>
    <name type="common">Downy mildew of sunflower</name>
    <dbReference type="NCBI Taxonomy" id="4781"/>
    <lineage>
        <taxon>Eukaryota</taxon>
        <taxon>Sar</taxon>
        <taxon>Stramenopiles</taxon>
        <taxon>Oomycota</taxon>
        <taxon>Peronosporomycetes</taxon>
        <taxon>Peronosporales</taxon>
        <taxon>Peronosporaceae</taxon>
        <taxon>Plasmopara</taxon>
    </lineage>
</organism>
<dbReference type="Proteomes" id="UP000054928">
    <property type="component" value="Unassembled WGS sequence"/>
</dbReference>
<keyword evidence="2" id="KW-1185">Reference proteome</keyword>